<evidence type="ECO:0000313" key="2">
    <source>
        <dbReference type="EMBL" id="VTR25654.1"/>
    </source>
</evidence>
<name>A0A4U9U8Y4_SERFO</name>
<feature type="region of interest" description="Disordered" evidence="1">
    <location>
        <begin position="31"/>
        <end position="51"/>
    </location>
</feature>
<sequence>MYRGKENYWADVADIAERVLTVDELKGFVDKHAPAPTTPLKPVKPDEYNGEADHPKRFNCVNCWHGA</sequence>
<gene>
    <name evidence="2" type="ORF">NCTC12965_02216</name>
</gene>
<organism evidence="2">
    <name type="scientific">Serratia fonticola</name>
    <dbReference type="NCBI Taxonomy" id="47917"/>
    <lineage>
        <taxon>Bacteria</taxon>
        <taxon>Pseudomonadati</taxon>
        <taxon>Pseudomonadota</taxon>
        <taxon>Gammaproteobacteria</taxon>
        <taxon>Enterobacterales</taxon>
        <taxon>Yersiniaceae</taxon>
        <taxon>Serratia</taxon>
    </lineage>
</organism>
<reference evidence="2" key="1">
    <citation type="submission" date="2019-05" db="EMBL/GenBank/DDBJ databases">
        <authorList>
            <consortium name="Pathogen Informatics"/>
        </authorList>
    </citation>
    <scope>NUCLEOTIDE SEQUENCE [LARGE SCALE GENOMIC DNA]</scope>
    <source>
        <strain evidence="2">NCTC12965</strain>
    </source>
</reference>
<dbReference type="AlphaFoldDB" id="A0A4U9U8Y4"/>
<accession>A0A4U9U8Y4</accession>
<protein>
    <submittedName>
        <fullName evidence="2">Uncharacterized protein</fullName>
    </submittedName>
</protein>
<dbReference type="EMBL" id="CABEEZ010000040">
    <property type="protein sequence ID" value="VTR25654.1"/>
    <property type="molecule type" value="Genomic_DNA"/>
</dbReference>
<evidence type="ECO:0000256" key="1">
    <source>
        <dbReference type="SAM" id="MobiDB-lite"/>
    </source>
</evidence>
<proteinExistence type="predicted"/>